<dbReference type="RefSeq" id="WP_177227460.1">
    <property type="nucleotide sequence ID" value="NZ_FOZK01000002.1"/>
</dbReference>
<dbReference type="STRING" id="767519.SAMN05216559_2574"/>
<dbReference type="Pfam" id="PF23137">
    <property type="entry name" value="HVO_0758"/>
    <property type="match status" value="1"/>
</dbReference>
<reference evidence="1 2" key="1">
    <citation type="submission" date="2016-10" db="EMBL/GenBank/DDBJ databases">
        <authorList>
            <person name="de Groot N.N."/>
        </authorList>
    </citation>
    <scope>NUCLEOTIDE SEQUENCE [LARGE SCALE GENOMIC DNA]</scope>
    <source>
        <strain evidence="1 2">CGMCC 1.10457</strain>
    </source>
</reference>
<gene>
    <name evidence="1" type="ORF">SAMN05216559_2574</name>
</gene>
<keyword evidence="2" id="KW-1185">Reference proteome</keyword>
<name>A0A1I6LET2_9EURY</name>
<dbReference type="InterPro" id="IPR049697">
    <property type="entry name" value="HVO_0758-like"/>
</dbReference>
<dbReference type="Proteomes" id="UP000199062">
    <property type="component" value="Unassembled WGS sequence"/>
</dbReference>
<evidence type="ECO:0000313" key="1">
    <source>
        <dbReference type="EMBL" id="SFS01952.1"/>
    </source>
</evidence>
<evidence type="ECO:0000313" key="2">
    <source>
        <dbReference type="Proteomes" id="UP000199062"/>
    </source>
</evidence>
<evidence type="ECO:0008006" key="3">
    <source>
        <dbReference type="Google" id="ProtNLM"/>
    </source>
</evidence>
<dbReference type="NCBIfam" id="NF041912">
    <property type="entry name" value="HVO_0758"/>
    <property type="match status" value="1"/>
</dbReference>
<proteinExistence type="predicted"/>
<accession>A0A1I6LET2</accession>
<sequence length="56" mass="6201">MKSVRKGLRAGDIEKDTYERLACADCEEALATENDPDQVGKVRVCPECGTEWKEVG</sequence>
<dbReference type="AlphaFoldDB" id="A0A1I6LET2"/>
<organism evidence="1 2">
    <name type="scientific">Halomicrobium zhouii</name>
    <dbReference type="NCBI Taxonomy" id="767519"/>
    <lineage>
        <taxon>Archaea</taxon>
        <taxon>Methanobacteriati</taxon>
        <taxon>Methanobacteriota</taxon>
        <taxon>Stenosarchaea group</taxon>
        <taxon>Halobacteria</taxon>
        <taxon>Halobacteriales</taxon>
        <taxon>Haloarculaceae</taxon>
        <taxon>Halomicrobium</taxon>
    </lineage>
</organism>
<dbReference type="EMBL" id="FOZK01000002">
    <property type="protein sequence ID" value="SFS01952.1"/>
    <property type="molecule type" value="Genomic_DNA"/>
</dbReference>
<dbReference type="OrthoDB" id="165399at2157"/>
<protein>
    <recommendedName>
        <fullName evidence="3">Small CPxCG-related zinc finger protein</fullName>
    </recommendedName>
</protein>